<proteinExistence type="inferred from homology"/>
<feature type="transmembrane region" description="Helical" evidence="3">
    <location>
        <begin position="161"/>
        <end position="181"/>
    </location>
</feature>
<evidence type="ECO:0000256" key="2">
    <source>
        <dbReference type="SAM" id="MobiDB-lite"/>
    </source>
</evidence>
<feature type="region of interest" description="Disordered" evidence="2">
    <location>
        <begin position="1"/>
        <end position="20"/>
    </location>
</feature>
<evidence type="ECO:0000313" key="5">
    <source>
        <dbReference type="EMBL" id="SDI30680.1"/>
    </source>
</evidence>
<sequence length="326" mass="34585">MVDPESPPVPDTGDTLADDPGLRGRLVIKEKAITKIVTTAATQVPGIGKPQGGFSRLTGRHLPRADVSVGTDAIAINLYVAVTWPSRVDRVSRRLHHDVSDRVQELTGLPVHELNIVVAGATGAESVDRSSDTGDHLPAEAETSRDAAAAIRARTPRALPAAVPAAVAIALGALALAVVAARELLIVHETVHGAPWIRNTVEWAARLHWSEWIIPVVVACAVLGVALVVAALKPRPPTHVPLTVSTAAPVVWMRPTDVARTTSSHASAVAGVVTARTTVDRRRVTVHVTRNEVSSEQEIEAAVRDAVEPGLRHLGTEPQLRIKVRT</sequence>
<dbReference type="InterPro" id="IPR005531">
    <property type="entry name" value="Asp23"/>
</dbReference>
<dbReference type="EMBL" id="FNDN01000006">
    <property type="protein sequence ID" value="SDI30680.1"/>
    <property type="molecule type" value="Genomic_DNA"/>
</dbReference>
<protein>
    <submittedName>
        <fullName evidence="5">Uncharacterized conserved protein YloU, alkaline shock protein (Asp23) family</fullName>
    </submittedName>
</protein>
<dbReference type="AlphaFoldDB" id="A0A1G8JJ62"/>
<name>A0A1G8JJ62_9NOCA</name>
<evidence type="ECO:0000256" key="3">
    <source>
        <dbReference type="SAM" id="Phobius"/>
    </source>
</evidence>
<evidence type="ECO:0000259" key="4">
    <source>
        <dbReference type="Pfam" id="PF19803"/>
    </source>
</evidence>
<keyword evidence="3" id="KW-1133">Transmembrane helix</keyword>
<comment type="similarity">
    <text evidence="1">Belongs to the asp23 family.</text>
</comment>
<feature type="transmembrane region" description="Helical" evidence="3">
    <location>
        <begin position="212"/>
        <end position="232"/>
    </location>
</feature>
<evidence type="ECO:0000313" key="6">
    <source>
        <dbReference type="Proteomes" id="UP000183263"/>
    </source>
</evidence>
<reference evidence="5 6" key="1">
    <citation type="submission" date="2016-10" db="EMBL/GenBank/DDBJ databases">
        <authorList>
            <person name="de Groot N.N."/>
        </authorList>
    </citation>
    <scope>NUCLEOTIDE SEQUENCE [LARGE SCALE GENOMIC DNA]</scope>
    <source>
        <strain evidence="5 6">DSM 44892</strain>
    </source>
</reference>
<organism evidence="5 6">
    <name type="scientific">Rhodococcus triatomae</name>
    <dbReference type="NCBI Taxonomy" id="300028"/>
    <lineage>
        <taxon>Bacteria</taxon>
        <taxon>Bacillati</taxon>
        <taxon>Actinomycetota</taxon>
        <taxon>Actinomycetes</taxon>
        <taxon>Mycobacteriales</taxon>
        <taxon>Nocardiaceae</taxon>
        <taxon>Rhodococcus</taxon>
    </lineage>
</organism>
<dbReference type="RefSeq" id="WP_072738339.1">
    <property type="nucleotide sequence ID" value="NZ_CP048813.1"/>
</dbReference>
<evidence type="ECO:0000256" key="1">
    <source>
        <dbReference type="ARBA" id="ARBA00005721"/>
    </source>
</evidence>
<dbReference type="Pfam" id="PF19803">
    <property type="entry name" value="DUF6286"/>
    <property type="match status" value="1"/>
</dbReference>
<gene>
    <name evidence="5" type="ORF">SAMN05444695_106191</name>
</gene>
<keyword evidence="3" id="KW-0812">Transmembrane</keyword>
<dbReference type="PANTHER" id="PTHR34297">
    <property type="entry name" value="HYPOTHETICAL CYTOSOLIC PROTEIN-RELATED"/>
    <property type="match status" value="1"/>
</dbReference>
<dbReference type="Proteomes" id="UP000183263">
    <property type="component" value="Unassembled WGS sequence"/>
</dbReference>
<keyword evidence="6" id="KW-1185">Reference proteome</keyword>
<accession>A0A1G8JJ62</accession>
<feature type="compositionally biased region" description="Pro residues" evidence="2">
    <location>
        <begin position="1"/>
        <end position="10"/>
    </location>
</feature>
<feature type="compositionally biased region" description="Basic and acidic residues" evidence="2">
    <location>
        <begin position="126"/>
        <end position="145"/>
    </location>
</feature>
<dbReference type="InterPro" id="IPR046253">
    <property type="entry name" value="DUF6286"/>
</dbReference>
<dbReference type="Pfam" id="PF03780">
    <property type="entry name" value="Asp23"/>
    <property type="match status" value="1"/>
</dbReference>
<dbReference type="OrthoDB" id="5197468at2"/>
<keyword evidence="3" id="KW-0472">Membrane</keyword>
<feature type="domain" description="DUF6286" evidence="4">
    <location>
        <begin position="222"/>
        <end position="325"/>
    </location>
</feature>
<feature type="region of interest" description="Disordered" evidence="2">
    <location>
        <begin position="125"/>
        <end position="145"/>
    </location>
</feature>